<dbReference type="AlphaFoldDB" id="A0A1R3TUI7"/>
<dbReference type="STRING" id="1907666.DSM25559_3324"/>
<accession>A0A1R3TUI7</accession>
<proteinExistence type="predicted"/>
<evidence type="ECO:0000256" key="1">
    <source>
        <dbReference type="SAM" id="SignalP"/>
    </source>
</evidence>
<feature type="signal peptide" evidence="1">
    <location>
        <begin position="1"/>
        <end position="25"/>
    </location>
</feature>
<gene>
    <name evidence="2" type="ORF">DSM25559_3324</name>
</gene>
<name>A0A1R3TUI7_9HYPH</name>
<dbReference type="EMBL" id="FMUE01000008">
    <property type="protein sequence ID" value="SCX29368.1"/>
    <property type="molecule type" value="Genomic_DNA"/>
</dbReference>
<reference evidence="3" key="1">
    <citation type="submission" date="2016-10" db="EMBL/GenBank/DDBJ databases">
        <authorList>
            <person name="Wibberg D."/>
        </authorList>
    </citation>
    <scope>NUCLEOTIDE SEQUENCE [LARGE SCALE GENOMIC DNA]</scope>
</reference>
<dbReference type="Proteomes" id="UP000187891">
    <property type="component" value="Unassembled WGS sequence"/>
</dbReference>
<dbReference type="RefSeq" id="WP_077121276.1">
    <property type="nucleotide sequence ID" value="NZ_FMUE01000008.1"/>
</dbReference>
<keyword evidence="1" id="KW-0732">Signal</keyword>
<evidence type="ECO:0000313" key="3">
    <source>
        <dbReference type="Proteomes" id="UP000187891"/>
    </source>
</evidence>
<protein>
    <submittedName>
        <fullName evidence="2">Uncharacterized protein</fullName>
    </submittedName>
</protein>
<feature type="chain" id="PRO_5010210890" evidence="1">
    <location>
        <begin position="26"/>
        <end position="121"/>
    </location>
</feature>
<sequence>MFLYRITCRFAAVATIFSIAVTAFAAEDFVSRRNFGHHQATVGSNGLPSVIPRIGTYSGAISALRVRGNGNYFAIDNGLSHAGQDGRAAMPVAPKARIIHVDAQSISSACAYEKGVCVIRP</sequence>
<organism evidence="2 3">
    <name type="scientific">Agrobacterium rosae</name>
    <dbReference type="NCBI Taxonomy" id="1972867"/>
    <lineage>
        <taxon>Bacteria</taxon>
        <taxon>Pseudomonadati</taxon>
        <taxon>Pseudomonadota</taxon>
        <taxon>Alphaproteobacteria</taxon>
        <taxon>Hyphomicrobiales</taxon>
        <taxon>Rhizobiaceae</taxon>
        <taxon>Rhizobium/Agrobacterium group</taxon>
        <taxon>Agrobacterium</taxon>
    </lineage>
</organism>
<evidence type="ECO:0000313" key="2">
    <source>
        <dbReference type="EMBL" id="SCX29368.1"/>
    </source>
</evidence>